<evidence type="ECO:0000313" key="2">
    <source>
        <dbReference type="Proteomes" id="UP000282084"/>
    </source>
</evidence>
<dbReference type="Proteomes" id="UP000282084">
    <property type="component" value="Unassembled WGS sequence"/>
</dbReference>
<dbReference type="AlphaFoldDB" id="A0A495W6U1"/>
<keyword evidence="2" id="KW-1185">Reference proteome</keyword>
<dbReference type="RefSeq" id="WP_147455268.1">
    <property type="nucleotide sequence ID" value="NZ_RBXO01000001.1"/>
</dbReference>
<proteinExistence type="predicted"/>
<dbReference type="Gene3D" id="3.30.1330.60">
    <property type="entry name" value="OmpA-like domain"/>
    <property type="match status" value="1"/>
</dbReference>
<accession>A0A495W6U1</accession>
<organism evidence="1 2">
    <name type="scientific">Saccharothrix australiensis</name>
    <dbReference type="NCBI Taxonomy" id="2072"/>
    <lineage>
        <taxon>Bacteria</taxon>
        <taxon>Bacillati</taxon>
        <taxon>Actinomycetota</taxon>
        <taxon>Actinomycetes</taxon>
        <taxon>Pseudonocardiales</taxon>
        <taxon>Pseudonocardiaceae</taxon>
        <taxon>Saccharothrix</taxon>
    </lineage>
</organism>
<evidence type="ECO:0000313" key="1">
    <source>
        <dbReference type="EMBL" id="RKT57189.1"/>
    </source>
</evidence>
<dbReference type="InterPro" id="IPR036737">
    <property type="entry name" value="OmpA-like_sf"/>
</dbReference>
<sequence>MPPGLPLTPLVVGAVVVSAALTAFGFTVYGEELSGATVVGPTGHVLAHPTRRPVPVRPTAEPLGVSGSPALPASLAPSAESVRQNVASLFAANGVKGITFAPGGTEHAGRGAEVQRGVGDLLAGTSGAAVALVAHAWQGETPDHRLADLAQRRAELVRDSLVARGVPAEVISTRVVVDAVWGAPSESGPQVDVLVG</sequence>
<dbReference type="OrthoDB" id="3701135at2"/>
<dbReference type="SUPFAM" id="SSF103088">
    <property type="entry name" value="OmpA-like"/>
    <property type="match status" value="1"/>
</dbReference>
<gene>
    <name evidence="1" type="ORF">C8E97_5907</name>
</gene>
<comment type="caution">
    <text evidence="1">The sequence shown here is derived from an EMBL/GenBank/DDBJ whole genome shotgun (WGS) entry which is preliminary data.</text>
</comment>
<name>A0A495W6U1_9PSEU</name>
<protein>
    <submittedName>
        <fullName evidence="1">Outer membrane protein OmpA-like peptidoglycan-associated protein</fullName>
    </submittedName>
</protein>
<reference evidence="1 2" key="1">
    <citation type="submission" date="2018-10" db="EMBL/GenBank/DDBJ databases">
        <title>Sequencing the genomes of 1000 actinobacteria strains.</title>
        <authorList>
            <person name="Klenk H.-P."/>
        </authorList>
    </citation>
    <scope>NUCLEOTIDE SEQUENCE [LARGE SCALE GENOMIC DNA]</scope>
    <source>
        <strain evidence="1 2">DSM 43800</strain>
    </source>
</reference>
<dbReference type="EMBL" id="RBXO01000001">
    <property type="protein sequence ID" value="RKT57189.1"/>
    <property type="molecule type" value="Genomic_DNA"/>
</dbReference>